<dbReference type="RefSeq" id="WP_163496690.1">
    <property type="nucleotide sequence ID" value="NZ_CP048711.1"/>
</dbReference>
<dbReference type="PANTHER" id="PTHR36985">
    <property type="entry name" value="TRANSLOCATION AND ASSEMBLY MODULE SUBUNIT TAMB"/>
    <property type="match status" value="1"/>
</dbReference>
<keyword evidence="3" id="KW-1133">Transmembrane helix</keyword>
<proteinExistence type="predicted"/>
<dbReference type="GO" id="GO:0009306">
    <property type="term" value="P:protein secretion"/>
    <property type="evidence" value="ECO:0007669"/>
    <property type="project" value="TreeGrafter"/>
</dbReference>
<dbReference type="GO" id="GO:0005886">
    <property type="term" value="C:plasma membrane"/>
    <property type="evidence" value="ECO:0007669"/>
    <property type="project" value="TreeGrafter"/>
</dbReference>
<evidence type="ECO:0000256" key="4">
    <source>
        <dbReference type="ARBA" id="ARBA00023136"/>
    </source>
</evidence>
<keyword evidence="4" id="KW-0472">Membrane</keyword>
<protein>
    <submittedName>
        <fullName evidence="5">Uncharacterized protein</fullName>
    </submittedName>
</protein>
<reference evidence="5 6" key="1">
    <citation type="submission" date="2020-02" db="EMBL/GenBank/DDBJ databases">
        <title>Genome sequencing for Kineobactrum sp. M2.</title>
        <authorList>
            <person name="Park S.-J."/>
        </authorList>
    </citation>
    <scope>NUCLEOTIDE SEQUENCE [LARGE SCALE GENOMIC DNA]</scope>
    <source>
        <strain evidence="5 6">M2</strain>
    </source>
</reference>
<dbReference type="GO" id="GO:0097347">
    <property type="term" value="C:TAM protein secretion complex"/>
    <property type="evidence" value="ECO:0007669"/>
    <property type="project" value="TreeGrafter"/>
</dbReference>
<comment type="subcellular location">
    <subcellularLocation>
        <location evidence="1">Membrane</location>
        <topology evidence="1">Single-pass membrane protein</topology>
    </subcellularLocation>
</comment>
<gene>
    <name evidence="5" type="ORF">G3T16_19515</name>
</gene>
<name>A0A6C0U5Y1_9GAMM</name>
<dbReference type="AlphaFoldDB" id="A0A6C0U5Y1"/>
<dbReference type="Proteomes" id="UP000477680">
    <property type="component" value="Chromosome"/>
</dbReference>
<organism evidence="5 6">
    <name type="scientific">Kineobactrum salinum</name>
    <dbReference type="NCBI Taxonomy" id="2708301"/>
    <lineage>
        <taxon>Bacteria</taxon>
        <taxon>Pseudomonadati</taxon>
        <taxon>Pseudomonadota</taxon>
        <taxon>Gammaproteobacteria</taxon>
        <taxon>Cellvibrionales</taxon>
        <taxon>Halieaceae</taxon>
        <taxon>Kineobactrum</taxon>
    </lineage>
</organism>
<dbReference type="PANTHER" id="PTHR36985:SF1">
    <property type="entry name" value="TRANSLOCATION AND ASSEMBLY MODULE SUBUNIT TAMB"/>
    <property type="match status" value="1"/>
</dbReference>
<keyword evidence="6" id="KW-1185">Reference proteome</keyword>
<dbReference type="KEGG" id="kim:G3T16_19515"/>
<dbReference type="EMBL" id="CP048711">
    <property type="protein sequence ID" value="QIB67263.1"/>
    <property type="molecule type" value="Genomic_DNA"/>
</dbReference>
<evidence type="ECO:0000256" key="2">
    <source>
        <dbReference type="ARBA" id="ARBA00022692"/>
    </source>
</evidence>
<keyword evidence="2" id="KW-0812">Transmembrane</keyword>
<sequence>MKRFAQLVVAMLLVAVVLLAAAPFTAQGTRLLLGLVPASSPVQLDYHSGSLLGELRLRSLRLELEALTVEINDWHSQLRPACLWQSEFCIEQLRLAAVAVVLVDADTEENEELSEAGADKMLSLPFGLRAPSIQVGQLQLQWPGGRWQQGRCSWHWPPPVPLCGWKSCISPGQS</sequence>
<evidence type="ECO:0000256" key="3">
    <source>
        <dbReference type="ARBA" id="ARBA00022989"/>
    </source>
</evidence>
<evidence type="ECO:0000256" key="1">
    <source>
        <dbReference type="ARBA" id="ARBA00004167"/>
    </source>
</evidence>
<accession>A0A6C0U5Y1</accession>
<evidence type="ECO:0000313" key="5">
    <source>
        <dbReference type="EMBL" id="QIB67263.1"/>
    </source>
</evidence>
<evidence type="ECO:0000313" key="6">
    <source>
        <dbReference type="Proteomes" id="UP000477680"/>
    </source>
</evidence>